<evidence type="ECO:0000256" key="5">
    <source>
        <dbReference type="ARBA" id="ARBA00023006"/>
    </source>
</evidence>
<evidence type="ECO:0000256" key="7">
    <source>
        <dbReference type="SAM" id="MobiDB-lite"/>
    </source>
</evidence>
<keyword evidence="6" id="KW-0653">Protein transport</keyword>
<dbReference type="SUPFAM" id="SSF54236">
    <property type="entry name" value="Ubiquitin-like"/>
    <property type="match status" value="1"/>
</dbReference>
<reference evidence="8 9" key="1">
    <citation type="submission" date="2023-09" db="EMBL/GenBank/DDBJ databases">
        <title>Pangenome analysis of Batrachochytrium dendrobatidis and related Chytrids.</title>
        <authorList>
            <person name="Yacoub M.N."/>
            <person name="Stajich J.E."/>
            <person name="James T.Y."/>
        </authorList>
    </citation>
    <scope>NUCLEOTIDE SEQUENCE [LARGE SCALE GENOMIC DNA]</scope>
    <source>
        <strain evidence="8 9">JEL0888</strain>
    </source>
</reference>
<dbReference type="PANTHER" id="PTHR13385:SF0">
    <property type="entry name" value="UBIQUITIN-LIKE PROTEIN ATG12"/>
    <property type="match status" value="1"/>
</dbReference>
<dbReference type="Proteomes" id="UP001527925">
    <property type="component" value="Unassembled WGS sequence"/>
</dbReference>
<keyword evidence="5 6" id="KW-0072">Autophagy</keyword>
<dbReference type="InterPro" id="IPR029071">
    <property type="entry name" value="Ubiquitin-like_domsf"/>
</dbReference>
<proteinExistence type="inferred from homology"/>
<keyword evidence="3 6" id="KW-1017">Isopeptide bond</keyword>
<dbReference type="Gene3D" id="3.10.20.90">
    <property type="entry name" value="Phosphatidylinositol 3-kinase Catalytic Subunit, Chain A, domain 1"/>
    <property type="match status" value="1"/>
</dbReference>
<dbReference type="InterPro" id="IPR007242">
    <property type="entry name" value="Atg12"/>
</dbReference>
<gene>
    <name evidence="8" type="primary">ATG12</name>
    <name evidence="8" type="ORF">HK105_203021</name>
</gene>
<feature type="region of interest" description="Disordered" evidence="7">
    <location>
        <begin position="1"/>
        <end position="22"/>
    </location>
</feature>
<evidence type="ECO:0000256" key="1">
    <source>
        <dbReference type="ARBA" id="ARBA00007778"/>
    </source>
</evidence>
<comment type="caution">
    <text evidence="8">The sequence shown here is derived from an EMBL/GenBank/DDBJ whole genome shotgun (WGS) entry which is preliminary data.</text>
</comment>
<comment type="subcellular location">
    <subcellularLocation>
        <location evidence="6">Preautophagosomal structure membrane</location>
        <topology evidence="6">Peripheral membrane protein</topology>
    </subcellularLocation>
</comment>
<dbReference type="PANTHER" id="PTHR13385">
    <property type="entry name" value="AUTOPHAGY PROTEIN 12"/>
    <property type="match status" value="1"/>
</dbReference>
<organism evidence="8 9">
    <name type="scientific">Polyrhizophydium stewartii</name>
    <dbReference type="NCBI Taxonomy" id="2732419"/>
    <lineage>
        <taxon>Eukaryota</taxon>
        <taxon>Fungi</taxon>
        <taxon>Fungi incertae sedis</taxon>
        <taxon>Chytridiomycota</taxon>
        <taxon>Chytridiomycota incertae sedis</taxon>
        <taxon>Chytridiomycetes</taxon>
        <taxon>Rhizophydiales</taxon>
        <taxon>Rhizophydiales incertae sedis</taxon>
        <taxon>Polyrhizophydium</taxon>
    </lineage>
</organism>
<keyword evidence="9" id="KW-1185">Reference proteome</keyword>
<evidence type="ECO:0000256" key="4">
    <source>
        <dbReference type="ARBA" id="ARBA00022786"/>
    </source>
</evidence>
<sequence length="112" mass="12071">MSAPPPSPPSPRASTAASPSPGVPDKVVVRLKATGSAPILKQTFFKISAPSRFGKVINFLRKELGFKQRDSLFVYINSSFAPSPDETVANLYRCFAIEGNLIVNYSVTPAWG</sequence>
<dbReference type="CDD" id="cd01612">
    <property type="entry name" value="Ubl_ATG12"/>
    <property type="match status" value="1"/>
</dbReference>
<comment type="subunit">
    <text evidence="6">Forms a conjugate with ATG5.</text>
</comment>
<keyword evidence="6" id="KW-0813">Transport</keyword>
<protein>
    <recommendedName>
        <fullName evidence="2 6">Ubiquitin-like protein ATG12</fullName>
    </recommendedName>
</protein>
<evidence type="ECO:0000256" key="6">
    <source>
        <dbReference type="RuleBase" id="RU361201"/>
    </source>
</evidence>
<comment type="function">
    <text evidence="6">Ubiquitin-like protein involved in cytoplasm to vacuole transport (Cvt), autophagy vesicles formation, mitophagy, and nucleophagy.</text>
</comment>
<dbReference type="Pfam" id="PF04110">
    <property type="entry name" value="APG12"/>
    <property type="match status" value="1"/>
</dbReference>
<evidence type="ECO:0000256" key="3">
    <source>
        <dbReference type="ARBA" id="ARBA00022499"/>
    </source>
</evidence>
<evidence type="ECO:0000313" key="9">
    <source>
        <dbReference type="Proteomes" id="UP001527925"/>
    </source>
</evidence>
<evidence type="ECO:0000313" key="8">
    <source>
        <dbReference type="EMBL" id="KAL2917357.1"/>
    </source>
</evidence>
<accession>A0ABR4NCV5</accession>
<keyword evidence="6" id="KW-0472">Membrane</keyword>
<evidence type="ECO:0000256" key="2">
    <source>
        <dbReference type="ARBA" id="ARBA00015875"/>
    </source>
</evidence>
<feature type="compositionally biased region" description="Pro residues" evidence="7">
    <location>
        <begin position="1"/>
        <end position="11"/>
    </location>
</feature>
<keyword evidence="4 6" id="KW-0833">Ubl conjugation pathway</keyword>
<dbReference type="EMBL" id="JADGIZ020000011">
    <property type="protein sequence ID" value="KAL2917357.1"/>
    <property type="molecule type" value="Genomic_DNA"/>
</dbReference>
<comment type="similarity">
    <text evidence="1 6">Belongs to the ATG12 family.</text>
</comment>
<name>A0ABR4NCV5_9FUNG</name>